<keyword evidence="1" id="KW-1185">Reference proteome</keyword>
<reference evidence="2" key="1">
    <citation type="submission" date="2017-02" db="UniProtKB">
        <authorList>
            <consortium name="WormBaseParasite"/>
        </authorList>
    </citation>
    <scope>IDENTIFICATION</scope>
</reference>
<evidence type="ECO:0000313" key="2">
    <source>
        <dbReference type="WBParaSite" id="ALUE_0001089201-mRNA-1"/>
    </source>
</evidence>
<organism evidence="1 2">
    <name type="scientific">Ascaris lumbricoides</name>
    <name type="common">Giant roundworm</name>
    <dbReference type="NCBI Taxonomy" id="6252"/>
    <lineage>
        <taxon>Eukaryota</taxon>
        <taxon>Metazoa</taxon>
        <taxon>Ecdysozoa</taxon>
        <taxon>Nematoda</taxon>
        <taxon>Chromadorea</taxon>
        <taxon>Rhabditida</taxon>
        <taxon>Spirurina</taxon>
        <taxon>Ascaridomorpha</taxon>
        <taxon>Ascaridoidea</taxon>
        <taxon>Ascarididae</taxon>
        <taxon>Ascaris</taxon>
    </lineage>
</organism>
<name>A0A0M3I2V9_ASCLU</name>
<protein>
    <submittedName>
        <fullName evidence="2">Transmembrane protein</fullName>
    </submittedName>
</protein>
<dbReference type="AlphaFoldDB" id="A0A0M3I2V9"/>
<sequence>MKKEISPLFATGSEATLYQPPFTYVSGARRFPHVGSTLGCEVLKKCEAEKMTLIKSETREESDDKNMRVGIEYGKTIDAISRKQFLETLRFTGVDSPTTLTVQLMLPLIVWEILLVVTFFPEHFLIDFIDEFYRYDNAAGDQLLLFDGTTREEIHSHGDVPRSPRPELADDELQLIES</sequence>
<proteinExistence type="predicted"/>
<dbReference type="WBParaSite" id="ALUE_0001089201-mRNA-1">
    <property type="protein sequence ID" value="ALUE_0001089201-mRNA-1"/>
    <property type="gene ID" value="ALUE_0001089201"/>
</dbReference>
<accession>A0A0M3I2V9</accession>
<dbReference type="Proteomes" id="UP000036681">
    <property type="component" value="Unplaced"/>
</dbReference>
<evidence type="ECO:0000313" key="1">
    <source>
        <dbReference type="Proteomes" id="UP000036681"/>
    </source>
</evidence>